<dbReference type="EMBL" id="MWQO01000016">
    <property type="protein sequence ID" value="THD11096.1"/>
    <property type="molecule type" value="Genomic_DNA"/>
</dbReference>
<gene>
    <name evidence="1" type="ORF">B1806_05080</name>
</gene>
<evidence type="ECO:0000313" key="1">
    <source>
        <dbReference type="EMBL" id="THD11096.1"/>
    </source>
</evidence>
<keyword evidence="2" id="KW-1185">Reference proteome</keyword>
<organism evidence="1 2">
    <name type="scientific">Metallibacterium scheffleri</name>
    <dbReference type="NCBI Taxonomy" id="993689"/>
    <lineage>
        <taxon>Bacteria</taxon>
        <taxon>Pseudomonadati</taxon>
        <taxon>Pseudomonadota</taxon>
        <taxon>Gammaproteobacteria</taxon>
        <taxon>Lysobacterales</taxon>
        <taxon>Rhodanobacteraceae</taxon>
        <taxon>Metallibacterium</taxon>
    </lineage>
</organism>
<evidence type="ECO:0000313" key="2">
    <source>
        <dbReference type="Proteomes" id="UP000307749"/>
    </source>
</evidence>
<dbReference type="AlphaFoldDB" id="A0A4S3KQC1"/>
<comment type="caution">
    <text evidence="1">The sequence shown here is derived from an EMBL/GenBank/DDBJ whole genome shotgun (WGS) entry which is preliminary data.</text>
</comment>
<dbReference type="STRING" id="993689.GCA_002077135_01193"/>
<reference evidence="1 2" key="1">
    <citation type="submission" date="2017-02" db="EMBL/GenBank/DDBJ databases">
        <title>Whole genome sequencing of Metallibacterium scheffleri DSM 24874 (T).</title>
        <authorList>
            <person name="Kumar S."/>
            <person name="Patil P."/>
            <person name="Patil P.B."/>
        </authorList>
    </citation>
    <scope>NUCLEOTIDE SEQUENCE [LARGE SCALE GENOMIC DNA]</scope>
    <source>
        <strain evidence="1 2">DSM 24874</strain>
    </source>
</reference>
<sequence length="281" mass="31317">MIGRIRRYFNDLEDRQRIAIALAKGARMAARRIDPGDPASWEFAAFSQNGEDGVLDVLRSQLRECNRTFLEIGASDGIDNNTAWLAIAEKYGGLMIEGDARKSARARRLLPGYALAIDCVAMFVTRASATDIAARALHADPDVCSLDIDGNDYHIAAALLDAGLRPKIWVVEYNAAFGPERRVSVVYDDAFDFTAAHPSQLYYGVSIAGWRALFAQRGYRFVSVERNGVNAFFVDPACFAPAFLDGIRGLDYAENRFQLHKFRAPWSEQFQRIADLPLIEI</sequence>
<proteinExistence type="predicted"/>
<name>A0A4S3KQC1_9GAMM</name>
<dbReference type="Proteomes" id="UP000307749">
    <property type="component" value="Unassembled WGS sequence"/>
</dbReference>
<protein>
    <recommendedName>
        <fullName evidence="3">Methyltransferase FkbM domain-containing protein</fullName>
    </recommendedName>
</protein>
<dbReference type="RefSeq" id="WP_081126514.1">
    <property type="nucleotide sequence ID" value="NZ_DAHXOC010000001.1"/>
</dbReference>
<dbReference type="OrthoDB" id="9810122at2"/>
<accession>A0A4S3KQC1</accession>
<evidence type="ECO:0008006" key="3">
    <source>
        <dbReference type="Google" id="ProtNLM"/>
    </source>
</evidence>